<proteinExistence type="predicted"/>
<gene>
    <name evidence="3" type="ORF">SAMN02745123_02071</name>
</gene>
<organism evidence="3 4">
    <name type="scientific">Desulforamulus aeronauticus DSM 10349</name>
    <dbReference type="NCBI Taxonomy" id="1121421"/>
    <lineage>
        <taxon>Bacteria</taxon>
        <taxon>Bacillati</taxon>
        <taxon>Bacillota</taxon>
        <taxon>Clostridia</taxon>
        <taxon>Eubacteriales</taxon>
        <taxon>Peptococcaceae</taxon>
        <taxon>Desulforamulus</taxon>
    </lineage>
</organism>
<dbReference type="SUPFAM" id="SSF52266">
    <property type="entry name" value="SGNH hydrolase"/>
    <property type="match status" value="1"/>
</dbReference>
<dbReference type="RefSeq" id="WP_072913931.1">
    <property type="nucleotide sequence ID" value="NZ_FRAR01000015.1"/>
</dbReference>
<keyword evidence="4" id="KW-1185">Reference proteome</keyword>
<sequence length="575" mass="66370">MEKHKLLTKQITGAIVVLYLGVLTMINILTPTKPFSDLENRRLEQAPRFSFSSLWAGSFTKDFEKYLADQFTFKDTWIGIKSGWEKMMGKKEFNGVYIGTEDYLLQAFPKPEASSLQIKMEAINTFGAATPHLNKYFMVVPNAVEIYRDKLPPYLQTEREEKWLAKIKSSLQQDIQFINVYDTLSAQKNKELFYKTDHHWTTQAAFFAYQRFIEATGGVPRVVEDFAIQQASNLFYGSLYSKSGLRNLAPDTIQLFVPKNKVTCRVEYFDEGGPGQVSDSLYQMEWLTKKDKYAVFLGGNHSLIKISANCSGGKKLLIIKDSYANCFIPFLTEHYSQILVVDLRYYGDILSDLIKDNGINDVLFLYNVTTFFEDSTIESILDYMELDNEITGDQPINYKDFFQQDVFLGDSITEAISYLGLLDERNVCATIGININEAKAQVQQIQIKSPRNIYLLYGVNDMDDRMPSQWFVEQYRELVRELKQKYPRSQIYLQSVLPVDTRVEQKKPHTNNRYISQCNDELIKLAEEEQIKYINLVNLLNASNQGLYEADGTHFKAPFYHLWFHYLVTYLGSAG</sequence>
<evidence type="ECO:0000259" key="2">
    <source>
        <dbReference type="Pfam" id="PF13472"/>
    </source>
</evidence>
<dbReference type="STRING" id="1121421.SAMN02745123_02071"/>
<keyword evidence="1" id="KW-1133">Transmembrane helix</keyword>
<dbReference type="EMBL" id="FRAR01000015">
    <property type="protein sequence ID" value="SHK50020.1"/>
    <property type="molecule type" value="Genomic_DNA"/>
</dbReference>
<reference evidence="4" key="1">
    <citation type="submission" date="2016-11" db="EMBL/GenBank/DDBJ databases">
        <authorList>
            <person name="Varghese N."/>
            <person name="Submissions S."/>
        </authorList>
    </citation>
    <scope>NUCLEOTIDE SEQUENCE [LARGE SCALE GENOMIC DNA]</scope>
    <source>
        <strain evidence="4">DSM 10349</strain>
    </source>
</reference>
<keyword evidence="1" id="KW-0472">Membrane</keyword>
<name>A0A1M6SZD1_9FIRM</name>
<dbReference type="Pfam" id="PF13472">
    <property type="entry name" value="Lipase_GDSL_2"/>
    <property type="match status" value="1"/>
</dbReference>
<dbReference type="Gene3D" id="3.40.50.1110">
    <property type="entry name" value="SGNH hydrolase"/>
    <property type="match status" value="1"/>
</dbReference>
<dbReference type="Pfam" id="PF14286">
    <property type="entry name" value="DHHW"/>
    <property type="match status" value="1"/>
</dbReference>
<evidence type="ECO:0000313" key="3">
    <source>
        <dbReference type="EMBL" id="SHK50020.1"/>
    </source>
</evidence>
<feature type="domain" description="SGNH hydrolase-type esterase" evidence="2">
    <location>
        <begin position="407"/>
        <end position="559"/>
    </location>
</feature>
<keyword evidence="1" id="KW-0812">Transmembrane</keyword>
<feature type="transmembrane region" description="Helical" evidence="1">
    <location>
        <begin position="12"/>
        <end position="30"/>
    </location>
</feature>
<dbReference type="InterPro" id="IPR036514">
    <property type="entry name" value="SGNH_hydro_sf"/>
</dbReference>
<evidence type="ECO:0000256" key="1">
    <source>
        <dbReference type="SAM" id="Phobius"/>
    </source>
</evidence>
<dbReference type="InterPro" id="IPR025945">
    <property type="entry name" value="DHHW"/>
</dbReference>
<protein>
    <submittedName>
        <fullName evidence="3">Lysophospholipase L1</fullName>
    </submittedName>
</protein>
<dbReference type="AlphaFoldDB" id="A0A1M6SZD1"/>
<evidence type="ECO:0000313" key="4">
    <source>
        <dbReference type="Proteomes" id="UP000183997"/>
    </source>
</evidence>
<dbReference type="InterPro" id="IPR013830">
    <property type="entry name" value="SGNH_hydro"/>
</dbReference>
<dbReference type="Proteomes" id="UP000183997">
    <property type="component" value="Unassembled WGS sequence"/>
</dbReference>
<accession>A0A1M6SZD1</accession>